<protein>
    <submittedName>
        <fullName evidence="2">Uncharacterized protein</fullName>
    </submittedName>
</protein>
<name>A0A498RCS6_9FIRM</name>
<reference evidence="2 3" key="1">
    <citation type="submission" date="2018-06" db="EMBL/GenBank/DDBJ databases">
        <authorList>
            <person name="Strepis N."/>
        </authorList>
    </citation>
    <scope>NUCLEOTIDE SEQUENCE [LARGE SCALE GENOMIC DNA]</scope>
    <source>
        <strain evidence="2">LUCI</strain>
    </source>
</reference>
<proteinExistence type="predicted"/>
<evidence type="ECO:0000313" key="2">
    <source>
        <dbReference type="EMBL" id="VBB06968.1"/>
    </source>
</evidence>
<dbReference type="EMBL" id="UPPP01000070">
    <property type="protein sequence ID" value="VBB06968.1"/>
    <property type="molecule type" value="Genomic_DNA"/>
</dbReference>
<keyword evidence="3" id="KW-1185">Reference proteome</keyword>
<sequence length="193" mass="21594">MKRIHSLFILAAALLFLGSLPVPAQAFTTRSVAVLPPINTAGYTDQAGINQISSKLRHHFRFPYYELTAPSTLAVAMEAERAILRHPPLYSRTVLTQLAAKLPADIVVAVELADIRSFTIPSLWDDDPHIIADVALKCYTYEAKTGHYQSYTVKKHNEGPYHPRLDVAAMLDELTDTLIQKLPFKTIPDEKDR</sequence>
<dbReference type="Proteomes" id="UP000277811">
    <property type="component" value="Unassembled WGS sequence"/>
</dbReference>
<dbReference type="OrthoDB" id="1683143at2"/>
<evidence type="ECO:0000256" key="1">
    <source>
        <dbReference type="SAM" id="SignalP"/>
    </source>
</evidence>
<gene>
    <name evidence="2" type="ORF">LUCI_2212</name>
</gene>
<feature type="signal peptide" evidence="1">
    <location>
        <begin position="1"/>
        <end position="24"/>
    </location>
</feature>
<keyword evidence="1" id="KW-0732">Signal</keyword>
<feature type="chain" id="PRO_5039626754" evidence="1">
    <location>
        <begin position="25"/>
        <end position="193"/>
    </location>
</feature>
<dbReference type="AlphaFoldDB" id="A0A498RCS6"/>
<evidence type="ECO:0000313" key="3">
    <source>
        <dbReference type="Proteomes" id="UP000277811"/>
    </source>
</evidence>
<dbReference type="RefSeq" id="WP_122627918.1">
    <property type="nucleotide sequence ID" value="NZ_UPPP01000070.1"/>
</dbReference>
<accession>A0A498RCS6</accession>
<organism evidence="2 3">
    <name type="scientific">Lucifera butyrica</name>
    <dbReference type="NCBI Taxonomy" id="1351585"/>
    <lineage>
        <taxon>Bacteria</taxon>
        <taxon>Bacillati</taxon>
        <taxon>Bacillota</taxon>
        <taxon>Negativicutes</taxon>
        <taxon>Veillonellales</taxon>
        <taxon>Veillonellaceae</taxon>
        <taxon>Lucifera</taxon>
    </lineage>
</organism>